<dbReference type="RefSeq" id="WP_008583769.1">
    <property type="nucleotide sequence ID" value="NZ_CP007035.1"/>
</dbReference>
<reference evidence="1 2" key="1">
    <citation type="submission" date="2013-12" db="EMBL/GenBank/DDBJ databases">
        <authorList>
            <consortium name="DOE Joint Genome Institute"/>
            <person name="Eisen J."/>
            <person name="Huntemann M."/>
            <person name="Han J."/>
            <person name="Chen A."/>
            <person name="Kyrpides N."/>
            <person name="Mavromatis K."/>
            <person name="Markowitz V."/>
            <person name="Palaniappan K."/>
            <person name="Ivanova N."/>
            <person name="Schaumberg A."/>
            <person name="Pati A."/>
            <person name="Liolios K."/>
            <person name="Nordberg H.P."/>
            <person name="Cantor M.N."/>
            <person name="Hua S.X."/>
            <person name="Woyke T."/>
        </authorList>
    </citation>
    <scope>NUCLEOTIDE SEQUENCE [LARGE SCALE GENOMIC DNA]</scope>
    <source>
        <strain evidence="2">DSM 19437</strain>
    </source>
</reference>
<evidence type="ECO:0000313" key="1">
    <source>
        <dbReference type="EMBL" id="AHF17167.1"/>
    </source>
</evidence>
<sequence length="94" mass="10684">MKLKLIQAGGFAGKPMTAEDDLSKYPATLIQFVKTAFSNMDKAANRSSPAKPVPYPDSFRYFVEFDNKQLPLEVLENNIEFTRLISKLKAQLHY</sequence>
<keyword evidence="2" id="KW-1185">Reference proteome</keyword>
<accession>W0F2E3</accession>
<dbReference type="AlphaFoldDB" id="W0F2E3"/>
<name>W0F2E3_9BACT</name>
<evidence type="ECO:0000313" key="2">
    <source>
        <dbReference type="Proteomes" id="UP000003586"/>
    </source>
</evidence>
<organism evidence="1 2">
    <name type="scientific">Niabella soli DSM 19437</name>
    <dbReference type="NCBI Taxonomy" id="929713"/>
    <lineage>
        <taxon>Bacteria</taxon>
        <taxon>Pseudomonadati</taxon>
        <taxon>Bacteroidota</taxon>
        <taxon>Chitinophagia</taxon>
        <taxon>Chitinophagales</taxon>
        <taxon>Chitinophagaceae</taxon>
        <taxon>Niabella</taxon>
    </lineage>
</organism>
<dbReference type="KEGG" id="nso:NIASO_02840"/>
<dbReference type="EMBL" id="CP007035">
    <property type="protein sequence ID" value="AHF17167.1"/>
    <property type="molecule type" value="Genomic_DNA"/>
</dbReference>
<dbReference type="HOGENOM" id="CLU_2383181_0_0_10"/>
<proteinExistence type="predicted"/>
<dbReference type="Proteomes" id="UP000003586">
    <property type="component" value="Chromosome"/>
</dbReference>
<gene>
    <name evidence="1" type="ORF">NIASO_02840</name>
</gene>
<protein>
    <submittedName>
        <fullName evidence="1">Uncharacterized protein</fullName>
    </submittedName>
</protein>
<dbReference type="OrthoDB" id="680157at2"/>